<reference evidence="2 3" key="1">
    <citation type="submission" date="2019-03" db="EMBL/GenBank/DDBJ databases">
        <title>Genomic Encyclopedia of Type Strains, Phase IV (KMG-IV): sequencing the most valuable type-strain genomes for metagenomic binning, comparative biology and taxonomic classification.</title>
        <authorList>
            <person name="Goeker M."/>
        </authorList>
    </citation>
    <scope>NUCLEOTIDE SEQUENCE [LARGE SCALE GENOMIC DNA]</scope>
    <source>
        <strain evidence="2 3">DSM 15969</strain>
    </source>
</reference>
<proteinExistence type="predicted"/>
<protein>
    <submittedName>
        <fullName evidence="2">Uncharacterized protein</fullName>
    </submittedName>
</protein>
<keyword evidence="1" id="KW-0175">Coiled coil</keyword>
<evidence type="ECO:0000256" key="1">
    <source>
        <dbReference type="SAM" id="Coils"/>
    </source>
</evidence>
<evidence type="ECO:0000313" key="3">
    <source>
        <dbReference type="Proteomes" id="UP000295063"/>
    </source>
</evidence>
<keyword evidence="3" id="KW-1185">Reference proteome</keyword>
<sequence length="49" mass="5625">MPDRICNQGELGLTARVERLEFEVVELARQLNEIQRLVRQLIAADSCNN</sequence>
<feature type="coiled-coil region" evidence="1">
    <location>
        <begin position="17"/>
        <end position="44"/>
    </location>
</feature>
<dbReference type="Proteomes" id="UP000295063">
    <property type="component" value="Unassembled WGS sequence"/>
</dbReference>
<dbReference type="AlphaFoldDB" id="A0A4R1Q3V6"/>
<evidence type="ECO:0000313" key="2">
    <source>
        <dbReference type="EMBL" id="TCL40188.1"/>
    </source>
</evidence>
<gene>
    <name evidence="2" type="ORF">EV210_101389</name>
</gene>
<dbReference type="EMBL" id="SLUI01000001">
    <property type="protein sequence ID" value="TCL40188.1"/>
    <property type="molecule type" value="Genomic_DNA"/>
</dbReference>
<comment type="caution">
    <text evidence="2">The sequence shown here is derived from an EMBL/GenBank/DDBJ whole genome shotgun (WGS) entry which is preliminary data.</text>
</comment>
<name>A0A4R1Q3V6_9FIRM</name>
<accession>A0A4R1Q3V6</accession>
<organism evidence="2 3">
    <name type="scientific">Anaerospora hongkongensis</name>
    <dbReference type="NCBI Taxonomy" id="244830"/>
    <lineage>
        <taxon>Bacteria</taxon>
        <taxon>Bacillati</taxon>
        <taxon>Bacillota</taxon>
        <taxon>Negativicutes</taxon>
        <taxon>Selenomonadales</taxon>
        <taxon>Sporomusaceae</taxon>
        <taxon>Anaerospora</taxon>
    </lineage>
</organism>